<proteinExistence type="predicted"/>
<accession>A0A183LXF6</accession>
<evidence type="ECO:0000313" key="1">
    <source>
        <dbReference type="EMBL" id="VDO81639.1"/>
    </source>
</evidence>
<organism evidence="1 2">
    <name type="scientific">Schistosoma margrebowiei</name>
    <dbReference type="NCBI Taxonomy" id="48269"/>
    <lineage>
        <taxon>Eukaryota</taxon>
        <taxon>Metazoa</taxon>
        <taxon>Spiralia</taxon>
        <taxon>Lophotrochozoa</taxon>
        <taxon>Platyhelminthes</taxon>
        <taxon>Trematoda</taxon>
        <taxon>Digenea</taxon>
        <taxon>Strigeidida</taxon>
        <taxon>Schistosomatoidea</taxon>
        <taxon>Schistosomatidae</taxon>
        <taxon>Schistosoma</taxon>
    </lineage>
</organism>
<dbReference type="EMBL" id="UZAI01003693">
    <property type="protein sequence ID" value="VDO81639.1"/>
    <property type="molecule type" value="Genomic_DNA"/>
</dbReference>
<keyword evidence="2" id="KW-1185">Reference proteome</keyword>
<evidence type="ECO:0000313" key="2">
    <source>
        <dbReference type="Proteomes" id="UP000277204"/>
    </source>
</evidence>
<reference evidence="1 2" key="1">
    <citation type="submission" date="2018-11" db="EMBL/GenBank/DDBJ databases">
        <authorList>
            <consortium name="Pathogen Informatics"/>
        </authorList>
    </citation>
    <scope>NUCLEOTIDE SEQUENCE [LARGE SCALE GENOMIC DNA]</scope>
    <source>
        <strain evidence="1 2">Zambia</strain>
    </source>
</reference>
<protein>
    <submittedName>
        <fullName evidence="1">Uncharacterized protein</fullName>
    </submittedName>
</protein>
<dbReference type="AlphaFoldDB" id="A0A183LXF6"/>
<name>A0A183LXF6_9TREM</name>
<gene>
    <name evidence="1" type="ORF">SMRZ_LOCUS8481</name>
</gene>
<dbReference type="Proteomes" id="UP000277204">
    <property type="component" value="Unassembled WGS sequence"/>
</dbReference>
<sequence length="124" mass="14371">MPRLKWTTLDMKASWDDTKWEEGTKMVKDLQTYMPSINWSWAALYSHTKLHEPLRITIHRTKSTIFASTKSSGGQWMIREPREEQVYSIRSSLAGRQDEIETQEVLDNGADNITKVQYGLSSGY</sequence>